<feature type="domain" description="Amino acid permease/ SLC12A" evidence="9">
    <location>
        <begin position="48"/>
        <end position="471"/>
    </location>
</feature>
<organism evidence="10 11">
    <name type="scientific">Schizosaccharomyces japonicus (strain yFS275 / FY16936)</name>
    <name type="common">Fission yeast</name>
    <dbReference type="NCBI Taxonomy" id="402676"/>
    <lineage>
        <taxon>Eukaryota</taxon>
        <taxon>Fungi</taxon>
        <taxon>Dikarya</taxon>
        <taxon>Ascomycota</taxon>
        <taxon>Taphrinomycotina</taxon>
        <taxon>Schizosaccharomycetes</taxon>
        <taxon>Schizosaccharomycetales</taxon>
        <taxon>Schizosaccharomycetaceae</taxon>
        <taxon>Schizosaccharomyces</taxon>
    </lineage>
</organism>
<feature type="transmembrane region" description="Helical" evidence="8">
    <location>
        <begin position="323"/>
        <end position="344"/>
    </location>
</feature>
<dbReference type="FunFam" id="1.20.1740.10:FF:000001">
    <property type="entry name" value="Amino acid permease"/>
    <property type="match status" value="1"/>
</dbReference>
<dbReference type="VEuPathDB" id="FungiDB:SJAG_02947"/>
<feature type="transmembrane region" description="Helical" evidence="8">
    <location>
        <begin position="48"/>
        <end position="66"/>
    </location>
</feature>
<keyword evidence="11" id="KW-1185">Reference proteome</keyword>
<feature type="transmembrane region" description="Helical" evidence="8">
    <location>
        <begin position="271"/>
        <end position="290"/>
    </location>
</feature>
<dbReference type="Gene3D" id="1.20.1740.10">
    <property type="entry name" value="Amino acid/polyamine transporter I"/>
    <property type="match status" value="1"/>
</dbReference>
<dbReference type="OrthoDB" id="3900342at2759"/>
<dbReference type="Pfam" id="PF00324">
    <property type="entry name" value="AA_permease"/>
    <property type="match status" value="1"/>
</dbReference>
<evidence type="ECO:0000256" key="8">
    <source>
        <dbReference type="SAM" id="Phobius"/>
    </source>
</evidence>
<evidence type="ECO:0000256" key="2">
    <source>
        <dbReference type="ARBA" id="ARBA00009523"/>
    </source>
</evidence>
<dbReference type="Proteomes" id="UP000001744">
    <property type="component" value="Unassembled WGS sequence"/>
</dbReference>
<feature type="transmembrane region" description="Helical" evidence="8">
    <location>
        <begin position="127"/>
        <end position="151"/>
    </location>
</feature>
<dbReference type="InterPro" id="IPR004840">
    <property type="entry name" value="Amino_acid_permease_CS"/>
</dbReference>
<dbReference type="AlphaFoldDB" id="B6K2X3"/>
<dbReference type="PANTHER" id="PTHR43341:SF42">
    <property type="entry name" value="DIFFERENTIATION PROCESS PUTATIVE AMINO-ACID PERMEASE ISP5-RELATED"/>
    <property type="match status" value="1"/>
</dbReference>
<keyword evidence="4 8" id="KW-0812">Transmembrane</keyword>
<dbReference type="STRING" id="402676.B6K2X3"/>
<feature type="transmembrane region" description="Helical" evidence="8">
    <location>
        <begin position="436"/>
        <end position="458"/>
    </location>
</feature>
<dbReference type="eggNOG" id="KOG1286">
    <property type="taxonomic scope" value="Eukaryota"/>
</dbReference>
<dbReference type="GeneID" id="7051724"/>
<keyword evidence="7 8" id="KW-0472">Membrane</keyword>
<comment type="subcellular location">
    <subcellularLocation>
        <location evidence="1">Membrane</location>
        <topology evidence="1">Multi-pass membrane protein</topology>
    </subcellularLocation>
</comment>
<keyword evidence="5" id="KW-0029">Amino-acid transport</keyword>
<feature type="transmembrane region" description="Helical" evidence="8">
    <location>
        <begin position="464"/>
        <end position="485"/>
    </location>
</feature>
<name>B6K2X3_SCHJY</name>
<feature type="transmembrane region" description="Helical" evidence="8">
    <location>
        <begin position="365"/>
        <end position="385"/>
    </location>
</feature>
<dbReference type="GO" id="GO:0015171">
    <property type="term" value="F:amino acid transmembrane transporter activity"/>
    <property type="evidence" value="ECO:0000318"/>
    <property type="project" value="GO_Central"/>
</dbReference>
<comment type="similarity">
    <text evidence="2">Belongs to the amino acid-polyamine-organocation (APC) superfamily.</text>
</comment>
<evidence type="ECO:0000256" key="4">
    <source>
        <dbReference type="ARBA" id="ARBA00022692"/>
    </source>
</evidence>
<keyword evidence="6 8" id="KW-1133">Transmembrane helix</keyword>
<feature type="non-terminal residue" evidence="10">
    <location>
        <position position="1"/>
    </location>
</feature>
<evidence type="ECO:0000256" key="6">
    <source>
        <dbReference type="ARBA" id="ARBA00022989"/>
    </source>
</evidence>
<feature type="transmembrane region" description="Helical" evidence="8">
    <location>
        <begin position="158"/>
        <end position="177"/>
    </location>
</feature>
<keyword evidence="3" id="KW-0813">Transport</keyword>
<dbReference type="InterPro" id="IPR050524">
    <property type="entry name" value="APC_YAT"/>
</dbReference>
<gene>
    <name evidence="10" type="ORF">SJAG_02947</name>
</gene>
<dbReference type="EMBL" id="KE651167">
    <property type="protein sequence ID" value="EEB07830.2"/>
    <property type="molecule type" value="Genomic_DNA"/>
</dbReference>
<dbReference type="GO" id="GO:0003333">
    <property type="term" value="P:amino acid transmembrane transport"/>
    <property type="evidence" value="ECO:0000318"/>
    <property type="project" value="GO_Central"/>
</dbReference>
<reference evidence="10 11" key="1">
    <citation type="journal article" date="2011" name="Science">
        <title>Comparative functional genomics of the fission yeasts.</title>
        <authorList>
            <person name="Rhind N."/>
            <person name="Chen Z."/>
            <person name="Yassour M."/>
            <person name="Thompson D.A."/>
            <person name="Haas B.J."/>
            <person name="Habib N."/>
            <person name="Wapinski I."/>
            <person name="Roy S."/>
            <person name="Lin M.F."/>
            <person name="Heiman D.I."/>
            <person name="Young S.K."/>
            <person name="Furuya K."/>
            <person name="Guo Y."/>
            <person name="Pidoux A."/>
            <person name="Chen H.M."/>
            <person name="Robbertse B."/>
            <person name="Goldberg J.M."/>
            <person name="Aoki K."/>
            <person name="Bayne E.H."/>
            <person name="Berlin A.M."/>
            <person name="Desjardins C.A."/>
            <person name="Dobbs E."/>
            <person name="Dukaj L."/>
            <person name="Fan L."/>
            <person name="FitzGerald M.G."/>
            <person name="French C."/>
            <person name="Gujja S."/>
            <person name="Hansen K."/>
            <person name="Keifenheim D."/>
            <person name="Levin J.Z."/>
            <person name="Mosher R.A."/>
            <person name="Mueller C.A."/>
            <person name="Pfiffner J."/>
            <person name="Priest M."/>
            <person name="Russ C."/>
            <person name="Smialowska A."/>
            <person name="Swoboda P."/>
            <person name="Sykes S.M."/>
            <person name="Vaughn M."/>
            <person name="Vengrova S."/>
            <person name="Yoder R."/>
            <person name="Zeng Q."/>
            <person name="Allshire R."/>
            <person name="Baulcombe D."/>
            <person name="Birren B.W."/>
            <person name="Brown W."/>
            <person name="Ekwall K."/>
            <person name="Kellis M."/>
            <person name="Leatherwood J."/>
            <person name="Levin H."/>
            <person name="Margalit H."/>
            <person name="Martienssen R."/>
            <person name="Nieduszynski C.A."/>
            <person name="Spatafora J.W."/>
            <person name="Friedman N."/>
            <person name="Dalgaard J.Z."/>
            <person name="Baumann P."/>
            <person name="Niki H."/>
            <person name="Regev A."/>
            <person name="Nusbaum C."/>
        </authorList>
    </citation>
    <scope>NUCLEOTIDE SEQUENCE [LARGE SCALE GENOMIC DNA]</scope>
    <source>
        <strain evidence="11">yFS275 / FY16936</strain>
    </source>
</reference>
<feature type="transmembrane region" description="Helical" evidence="8">
    <location>
        <begin position="78"/>
        <end position="97"/>
    </location>
</feature>
<evidence type="ECO:0000313" key="10">
    <source>
        <dbReference type="EMBL" id="EEB07830.2"/>
    </source>
</evidence>
<sequence length="493" mass="54308">VNEVTTLAYGEIEPIEEKKNAFCQFLYSFKRANDTENFSLKRRLKSRHIQMIAIGGTIGTGLWVGSGKSLYKGGGGSVILNYALVGSAVLTTVYSLGELCVNYPVPGGYFTLASRFIDESWGFALNWLYVIGAIVNIPLELTTACMCLNYWTSINSGIWVTLFILFFLFINVFGVKGYGEIEFFMSTIKVIAVVSFIILGIVIDCGGIPTDHRGYIGTKIFEETAFLHGFHGFCAVFLSASYSYAGTEYVGLAAAETEDPKKSFPKAVKQTVYRIFIFYVLALFIVALLISGNDKRLRALSGTMASPFVLAIKDANIRALPSILNAIILISVLSAANAMFYVGSRAIHSVGAHGHGPKWFTYVDCAGRPLAAYAILFCFSCLAYLNESKQKSTIFDWLMSVSGLNTLFNWGSINLTHIRLRIAMKKQLFNVKRLAYWSPFGISGSVYGLFWCIVMMIAQFYVAIFPFGGNPSIGVLLSGVLIRACHDSSLRRS</sequence>
<proteinExistence type="inferred from homology"/>
<dbReference type="GO" id="GO:0016020">
    <property type="term" value="C:membrane"/>
    <property type="evidence" value="ECO:0000318"/>
    <property type="project" value="GO_Central"/>
</dbReference>
<evidence type="ECO:0000313" key="11">
    <source>
        <dbReference type="Proteomes" id="UP000001744"/>
    </source>
</evidence>
<evidence type="ECO:0000256" key="3">
    <source>
        <dbReference type="ARBA" id="ARBA00022448"/>
    </source>
</evidence>
<accession>B6K2X3</accession>
<dbReference type="RefSeq" id="XP_002174123.2">
    <property type="nucleotide sequence ID" value="XM_002174087.2"/>
</dbReference>
<dbReference type="HOGENOM" id="CLU_007946_12_0_1"/>
<evidence type="ECO:0000256" key="5">
    <source>
        <dbReference type="ARBA" id="ARBA00022970"/>
    </source>
</evidence>
<dbReference type="PIRSF" id="PIRSF006060">
    <property type="entry name" value="AA_transporter"/>
    <property type="match status" value="1"/>
</dbReference>
<evidence type="ECO:0000256" key="7">
    <source>
        <dbReference type="ARBA" id="ARBA00023136"/>
    </source>
</evidence>
<dbReference type="OMA" id="IYLMLQV"/>
<protein>
    <submittedName>
        <fullName evidence="10">General amino acid permease GAP1</fullName>
    </submittedName>
</protein>
<evidence type="ECO:0000259" key="9">
    <source>
        <dbReference type="Pfam" id="PF00324"/>
    </source>
</evidence>
<dbReference type="InterPro" id="IPR004841">
    <property type="entry name" value="AA-permease/SLC12A_dom"/>
</dbReference>
<evidence type="ECO:0000256" key="1">
    <source>
        <dbReference type="ARBA" id="ARBA00004141"/>
    </source>
</evidence>
<dbReference type="PROSITE" id="PS00218">
    <property type="entry name" value="AMINO_ACID_PERMEASE_1"/>
    <property type="match status" value="1"/>
</dbReference>
<dbReference type="JaponicusDB" id="SJAG_02947"/>
<dbReference type="PANTHER" id="PTHR43341">
    <property type="entry name" value="AMINO ACID PERMEASE"/>
    <property type="match status" value="1"/>
</dbReference>
<feature type="transmembrane region" description="Helical" evidence="8">
    <location>
        <begin position="183"/>
        <end position="203"/>
    </location>
</feature>